<dbReference type="GO" id="GO:0043709">
    <property type="term" value="P:cell adhesion involved in single-species biofilm formation"/>
    <property type="evidence" value="ECO:0007669"/>
    <property type="project" value="TreeGrafter"/>
</dbReference>
<dbReference type="InterPro" id="IPR029787">
    <property type="entry name" value="Nucleotide_cyclase"/>
</dbReference>
<dbReference type="Gene3D" id="3.30.70.270">
    <property type="match status" value="1"/>
</dbReference>
<evidence type="ECO:0000313" key="1">
    <source>
        <dbReference type="EMBL" id="QEE21049.1"/>
    </source>
</evidence>
<dbReference type="EMBL" id="CP041690">
    <property type="protein sequence ID" value="QEE21049.1"/>
    <property type="molecule type" value="Genomic_DNA"/>
</dbReference>
<dbReference type="GO" id="GO:1902201">
    <property type="term" value="P:negative regulation of bacterial-type flagellum-dependent cell motility"/>
    <property type="evidence" value="ECO:0007669"/>
    <property type="project" value="TreeGrafter"/>
</dbReference>
<accession>A0A5B9DQL6</accession>
<dbReference type="CDD" id="cd01949">
    <property type="entry name" value="GGDEF"/>
    <property type="match status" value="1"/>
</dbReference>
<dbReference type="GO" id="GO:0052621">
    <property type="term" value="F:diguanylate cyclase activity"/>
    <property type="evidence" value="ECO:0007669"/>
    <property type="project" value="TreeGrafter"/>
</dbReference>
<dbReference type="GO" id="GO:0005886">
    <property type="term" value="C:plasma membrane"/>
    <property type="evidence" value="ECO:0007669"/>
    <property type="project" value="TreeGrafter"/>
</dbReference>
<reference evidence="1 2" key="1">
    <citation type="journal article" date="2015" name="Int. J. Syst. Evol. Microbiol.">
        <title>Youhaiella tibetensis gen. nov., sp. nov., isolated from subsurface sediment.</title>
        <authorList>
            <person name="Wang Y.X."/>
            <person name="Huang F.Q."/>
            <person name="Nogi Y."/>
            <person name="Pang S.J."/>
            <person name="Wang P.K."/>
            <person name="Lv J."/>
        </authorList>
    </citation>
    <scope>NUCLEOTIDE SEQUENCE [LARGE SCALE GENOMIC DNA]</scope>
    <source>
        <strain evidence="2">fig4</strain>
    </source>
</reference>
<dbReference type="NCBIfam" id="TIGR00254">
    <property type="entry name" value="GGDEF"/>
    <property type="match status" value="1"/>
</dbReference>
<dbReference type="InterPro" id="IPR043128">
    <property type="entry name" value="Rev_trsase/Diguanyl_cyclase"/>
</dbReference>
<organism evidence="1 2">
    <name type="scientific">Paradevosia tibetensis</name>
    <dbReference type="NCBI Taxonomy" id="1447062"/>
    <lineage>
        <taxon>Bacteria</taxon>
        <taxon>Pseudomonadati</taxon>
        <taxon>Pseudomonadota</taxon>
        <taxon>Alphaproteobacteria</taxon>
        <taxon>Hyphomicrobiales</taxon>
        <taxon>Devosiaceae</taxon>
        <taxon>Paradevosia</taxon>
    </lineage>
</organism>
<proteinExistence type="predicted"/>
<dbReference type="FunFam" id="3.30.70.270:FF:000001">
    <property type="entry name" value="Diguanylate cyclase domain protein"/>
    <property type="match status" value="1"/>
</dbReference>
<dbReference type="InterPro" id="IPR050469">
    <property type="entry name" value="Diguanylate_Cyclase"/>
</dbReference>
<keyword evidence="2" id="KW-1185">Reference proteome</keyword>
<dbReference type="PANTHER" id="PTHR45138:SF6">
    <property type="entry name" value="DIGUANYLATE CYCLASE DGCN"/>
    <property type="match status" value="1"/>
</dbReference>
<sequence length="402" mass="44869">MQIDMYTVLLQGGLSTLLLGVIFLFYWIGDLRSSWLAWWSVPFFMAAVAAFAFTQWTPEPNYVSVVVGNVALLLTFGCIWQAARVFERRRPTLWPLAAAAFAWVALCAWPAFMESLVARVLVASVIGAAFMWLAALELWRGRQERLRSRMPAVVILAAAAVIFTLRIPLVNVLPFPFGALPLDPLAQSILNLMLFAQAVSLTILMISMTRERGEFEQRQFALTDTLTGLLNRRAFMADAERLLRRHRSQRTTLSLLMLDLDHFKSVNDRYGHDAGDRVLVKFAGVLEANLRPGDCIYRLGGEEFCCLLRRTSTEEALMVAQRICIEFERGFVEAMGARIRATVSVGVASTDEAGYDIDELSALADAAVYEAKARGRNMAVVTGMAANGVRALHNRLERRLRG</sequence>
<dbReference type="SUPFAM" id="SSF55073">
    <property type="entry name" value="Nucleotide cyclase"/>
    <property type="match status" value="1"/>
</dbReference>
<evidence type="ECO:0000313" key="2">
    <source>
        <dbReference type="Proteomes" id="UP000321062"/>
    </source>
</evidence>
<dbReference type="Proteomes" id="UP000321062">
    <property type="component" value="Chromosome"/>
</dbReference>
<dbReference type="AlphaFoldDB" id="A0A5B9DQL6"/>
<protein>
    <submittedName>
        <fullName evidence="1">GGDEF domain-containing protein</fullName>
    </submittedName>
</protein>
<dbReference type="PROSITE" id="PS50887">
    <property type="entry name" value="GGDEF"/>
    <property type="match status" value="1"/>
</dbReference>
<dbReference type="SMART" id="SM00267">
    <property type="entry name" value="GGDEF"/>
    <property type="match status" value="1"/>
</dbReference>
<dbReference type="PANTHER" id="PTHR45138">
    <property type="entry name" value="REGULATORY COMPONENTS OF SENSORY TRANSDUCTION SYSTEM"/>
    <property type="match status" value="1"/>
</dbReference>
<dbReference type="Pfam" id="PF00990">
    <property type="entry name" value="GGDEF"/>
    <property type="match status" value="1"/>
</dbReference>
<name>A0A5B9DQL6_9HYPH</name>
<gene>
    <name evidence="1" type="ORF">FNA67_13060</name>
</gene>
<dbReference type="RefSeq" id="WP_147656323.1">
    <property type="nucleotide sequence ID" value="NZ_BMFM01000001.1"/>
</dbReference>
<dbReference type="KEGG" id="yti:FNA67_13060"/>
<dbReference type="InterPro" id="IPR000160">
    <property type="entry name" value="GGDEF_dom"/>
</dbReference>
<dbReference type="OrthoDB" id="9812260at2"/>